<reference evidence="1 2" key="1">
    <citation type="submission" date="2015-07" db="EMBL/GenBank/DDBJ databases">
        <authorList>
            <consortium name="Pathogen Informatics"/>
        </authorList>
    </citation>
    <scope>NUCLEOTIDE SEQUENCE [LARGE SCALE GENOMIC DNA]</scope>
    <source>
        <strain evidence="1 2">A316</strain>
    </source>
</reference>
<accession>A0A656AIN6</accession>
<evidence type="ECO:0000313" key="2">
    <source>
        <dbReference type="Proteomes" id="UP000041770"/>
    </source>
</evidence>
<evidence type="ECO:0000313" key="1">
    <source>
        <dbReference type="EMBL" id="CSC93884.1"/>
    </source>
</evidence>
<name>A0A656AIN6_VIBCL</name>
<dbReference type="EMBL" id="CWQY01000019">
    <property type="protein sequence ID" value="CSC93884.1"/>
    <property type="molecule type" value="Genomic_DNA"/>
</dbReference>
<organism evidence="1 2">
    <name type="scientific">Vibrio cholerae</name>
    <dbReference type="NCBI Taxonomy" id="666"/>
    <lineage>
        <taxon>Bacteria</taxon>
        <taxon>Pseudomonadati</taxon>
        <taxon>Pseudomonadota</taxon>
        <taxon>Gammaproteobacteria</taxon>
        <taxon>Vibrionales</taxon>
        <taxon>Vibrionaceae</taxon>
        <taxon>Vibrio</taxon>
    </lineage>
</organism>
<sequence>MNVTNKAHVEHAICFVKYQNFQLIKFDRILVIQIH</sequence>
<protein>
    <submittedName>
        <fullName evidence="1">Uncharacterized protein</fullName>
    </submittedName>
</protein>
<dbReference type="Proteomes" id="UP000041770">
    <property type="component" value="Unassembled WGS sequence"/>
</dbReference>
<proteinExistence type="predicted"/>
<dbReference type="AlphaFoldDB" id="A0A656AIN6"/>
<gene>
    <name evidence="1" type="ORF">ERS013200_02663</name>
</gene>